<reference evidence="2" key="1">
    <citation type="submission" date="2016-10" db="EMBL/GenBank/DDBJ databases">
        <authorList>
            <person name="Varghese N."/>
            <person name="Submissions S."/>
        </authorList>
    </citation>
    <scope>NUCLEOTIDE SEQUENCE [LARGE SCALE GENOMIC DNA]</scope>
    <source>
        <strain evidence="2">Ah-143</strain>
    </source>
</reference>
<dbReference type="RefSeq" id="WP_090122277.1">
    <property type="nucleotide sequence ID" value="NZ_CP045300.1"/>
</dbReference>
<gene>
    <name evidence="1" type="ORF">SAMN05192562_103386</name>
</gene>
<accession>A0A1I7CA96</accession>
<dbReference type="EMBL" id="FPAU01000003">
    <property type="protein sequence ID" value="SFT96340.1"/>
    <property type="molecule type" value="Genomic_DNA"/>
</dbReference>
<dbReference type="OrthoDB" id="8687355at2"/>
<protein>
    <submittedName>
        <fullName evidence="1">Uncharacterized protein</fullName>
    </submittedName>
</protein>
<sequence>MPNLTFYFSEEQADRCIELPAFTRTCSALCVDILAAAPDNVHIIFVTVKPGCGHPVYAELFYRLTPWRTAEVMENFMRELDLATQQAWGLMARIRCFGSPAPYPYARN</sequence>
<keyword evidence="2" id="KW-1185">Reference proteome</keyword>
<organism evidence="1 2">
    <name type="scientific">Kosakonia arachidis</name>
    <dbReference type="NCBI Taxonomy" id="551989"/>
    <lineage>
        <taxon>Bacteria</taxon>
        <taxon>Pseudomonadati</taxon>
        <taxon>Pseudomonadota</taxon>
        <taxon>Gammaproteobacteria</taxon>
        <taxon>Enterobacterales</taxon>
        <taxon>Enterobacteriaceae</taxon>
        <taxon>Kosakonia</taxon>
    </lineage>
</organism>
<evidence type="ECO:0000313" key="2">
    <source>
        <dbReference type="Proteomes" id="UP000199187"/>
    </source>
</evidence>
<dbReference type="Proteomes" id="UP000199187">
    <property type="component" value="Unassembled WGS sequence"/>
</dbReference>
<proteinExistence type="predicted"/>
<evidence type="ECO:0000313" key="1">
    <source>
        <dbReference type="EMBL" id="SFT96340.1"/>
    </source>
</evidence>
<dbReference type="AlphaFoldDB" id="A0A1I7CA96"/>
<name>A0A1I7CA96_9ENTR</name>